<dbReference type="InterPro" id="IPR000713">
    <property type="entry name" value="Mur_ligase_N"/>
</dbReference>
<dbReference type="Pfam" id="PF08245">
    <property type="entry name" value="Mur_ligase_M"/>
    <property type="match status" value="1"/>
</dbReference>
<comment type="catalytic activity">
    <reaction evidence="10 11">
        <text>D-alanyl-D-alanine + UDP-N-acetyl-alpha-D-muramoyl-L-alanyl-gamma-D-glutamyl-meso-2,6-diaminopimelate + ATP = UDP-N-acetyl-alpha-D-muramoyl-L-alanyl-gamma-D-glutamyl-meso-2,6-diaminopimeloyl-D-alanyl-D-alanine + ADP + phosphate + H(+)</text>
        <dbReference type="Rhea" id="RHEA:28374"/>
        <dbReference type="ChEBI" id="CHEBI:15378"/>
        <dbReference type="ChEBI" id="CHEBI:30616"/>
        <dbReference type="ChEBI" id="CHEBI:43474"/>
        <dbReference type="ChEBI" id="CHEBI:57822"/>
        <dbReference type="ChEBI" id="CHEBI:61386"/>
        <dbReference type="ChEBI" id="CHEBI:83905"/>
        <dbReference type="ChEBI" id="CHEBI:456216"/>
        <dbReference type="EC" id="6.3.2.10"/>
    </reaction>
</comment>
<sequence length="458" mass="48502">MIPVSLKTLQMIVGANLVDVKLSNPNMIIDAVSIDTRTLEKGALFIALVGDRFDAHDFIDTAKQNGASALLVSHPVNCDLPQLVVEETLRALGQLGAWIKTQCDVTTIALTGSCGKTTVKEMLVAILSRLGRTLCTLDNLNNDIGVPLTLLRLEPSDDYAVIELGANHVGEIAYTTKLVKPDIALVTNVAAAHLEGFGSLDGVVKAKGEIFEGLADGALAIVNLDSNGGLHWDAVLKNKQLLTMTVSNKSANFCAVNVREAGGGCFQFDMETPIGTFPIVLSLPGQHNVANSILATMAALNIDGITMTEITQGLASVAPLKGRGVISFPRPGLRLIDDSYNASLPAMKAAVDMLNKFDGDKVIVLADMGEMGDYSDAVHLDLAEYLSQSDIQTVMTHGLASVIISERCGGLHFDNKDALIANLVALMKTKHEVSVLIKGANGMKMSQVIAAIEEAATC</sequence>
<evidence type="ECO:0000256" key="10">
    <source>
        <dbReference type="HAMAP-Rule" id="MF_02019"/>
    </source>
</evidence>
<evidence type="ECO:0000256" key="8">
    <source>
        <dbReference type="ARBA" id="ARBA00023306"/>
    </source>
</evidence>
<dbReference type="InterPro" id="IPR036565">
    <property type="entry name" value="Mur-like_cat_sf"/>
</dbReference>
<dbReference type="GO" id="GO:0051301">
    <property type="term" value="P:cell division"/>
    <property type="evidence" value="ECO:0007669"/>
    <property type="project" value="UniProtKB-KW"/>
</dbReference>
<dbReference type="RefSeq" id="WP_096618824.1">
    <property type="nucleotide sequence ID" value="NZ_CP020660.1"/>
</dbReference>
<keyword evidence="7 10" id="KW-0573">Peptidoglycan synthesis</keyword>
<dbReference type="InterPro" id="IPR051046">
    <property type="entry name" value="MurCDEF_CellWall_CoF430Synth"/>
</dbReference>
<dbReference type="OrthoDB" id="9801978at2"/>
<accession>A0A291B7J1</accession>
<keyword evidence="9 10" id="KW-0961">Cell wall biogenesis/degradation</keyword>
<evidence type="ECO:0000313" key="16">
    <source>
        <dbReference type="Proteomes" id="UP000218160"/>
    </source>
</evidence>
<evidence type="ECO:0000259" key="14">
    <source>
        <dbReference type="Pfam" id="PF08245"/>
    </source>
</evidence>
<dbReference type="Pfam" id="PF01225">
    <property type="entry name" value="Mur_ligase"/>
    <property type="match status" value="1"/>
</dbReference>
<keyword evidence="16" id="KW-1185">Reference proteome</keyword>
<comment type="pathway">
    <text evidence="10 11">Cell wall biogenesis; peptidoglycan biosynthesis.</text>
</comment>
<dbReference type="Proteomes" id="UP000218160">
    <property type="component" value="Chromosome 1"/>
</dbReference>
<comment type="function">
    <text evidence="10 11">Involved in cell wall formation. Catalyzes the final step in the synthesis of UDP-N-acetylmuramoyl-pentapeptide, the precursor of murein.</text>
</comment>
<feature type="domain" description="Mur ligase central" evidence="14">
    <location>
        <begin position="111"/>
        <end position="299"/>
    </location>
</feature>
<organism evidence="15 16">
    <name type="scientific">Candidatus Enterovibrio altilux</name>
    <dbReference type="NCBI Taxonomy" id="1927128"/>
    <lineage>
        <taxon>Bacteria</taxon>
        <taxon>Pseudomonadati</taxon>
        <taxon>Pseudomonadota</taxon>
        <taxon>Gammaproteobacteria</taxon>
        <taxon>Vibrionales</taxon>
        <taxon>Vibrionaceae</taxon>
        <taxon>Enterovibrio</taxon>
    </lineage>
</organism>
<dbReference type="SUPFAM" id="SSF53244">
    <property type="entry name" value="MurD-like peptide ligases, peptide-binding domain"/>
    <property type="match status" value="1"/>
</dbReference>
<dbReference type="GO" id="GO:0047480">
    <property type="term" value="F:UDP-N-acetylmuramoyl-tripeptide-D-alanyl-D-alanine ligase activity"/>
    <property type="evidence" value="ECO:0007669"/>
    <property type="project" value="UniProtKB-UniRule"/>
</dbReference>
<keyword evidence="8 10" id="KW-0131">Cell cycle</keyword>
<proteinExistence type="inferred from homology"/>
<evidence type="ECO:0000259" key="12">
    <source>
        <dbReference type="Pfam" id="PF01225"/>
    </source>
</evidence>
<dbReference type="Pfam" id="PF02875">
    <property type="entry name" value="Mur_ligase_C"/>
    <property type="match status" value="1"/>
</dbReference>
<dbReference type="AlphaFoldDB" id="A0A291B7J1"/>
<evidence type="ECO:0000256" key="6">
    <source>
        <dbReference type="ARBA" id="ARBA00022960"/>
    </source>
</evidence>
<dbReference type="GO" id="GO:0071555">
    <property type="term" value="P:cell wall organization"/>
    <property type="evidence" value="ECO:0007669"/>
    <property type="project" value="UniProtKB-KW"/>
</dbReference>
<evidence type="ECO:0000259" key="13">
    <source>
        <dbReference type="Pfam" id="PF02875"/>
    </source>
</evidence>
<evidence type="ECO:0000313" key="15">
    <source>
        <dbReference type="EMBL" id="ATF08972.1"/>
    </source>
</evidence>
<dbReference type="HAMAP" id="MF_02019">
    <property type="entry name" value="MurF"/>
    <property type="match status" value="1"/>
</dbReference>
<evidence type="ECO:0000256" key="3">
    <source>
        <dbReference type="ARBA" id="ARBA00022618"/>
    </source>
</evidence>
<dbReference type="EC" id="6.3.2.10" evidence="10 11"/>
<name>A0A291B7J1_9GAMM</name>
<dbReference type="InterPro" id="IPR013221">
    <property type="entry name" value="Mur_ligase_cen"/>
</dbReference>
<dbReference type="Gene3D" id="3.40.1190.10">
    <property type="entry name" value="Mur-like, catalytic domain"/>
    <property type="match status" value="1"/>
</dbReference>
<keyword evidence="5 10" id="KW-0067">ATP-binding</keyword>
<dbReference type="GO" id="GO:0008360">
    <property type="term" value="P:regulation of cell shape"/>
    <property type="evidence" value="ECO:0007669"/>
    <property type="project" value="UniProtKB-KW"/>
</dbReference>
<dbReference type="Gene3D" id="3.90.190.20">
    <property type="entry name" value="Mur ligase, C-terminal domain"/>
    <property type="match status" value="1"/>
</dbReference>
<gene>
    <name evidence="10" type="primary">murF</name>
    <name evidence="15" type="ORF">BTN50_0442</name>
</gene>
<evidence type="ECO:0000256" key="1">
    <source>
        <dbReference type="ARBA" id="ARBA00022490"/>
    </source>
</evidence>
<dbReference type="GO" id="GO:0009252">
    <property type="term" value="P:peptidoglycan biosynthetic process"/>
    <property type="evidence" value="ECO:0007669"/>
    <property type="project" value="UniProtKB-UniRule"/>
</dbReference>
<dbReference type="UniPathway" id="UPA00219"/>
<keyword evidence="4 10" id="KW-0547">Nucleotide-binding</keyword>
<dbReference type="InterPro" id="IPR004101">
    <property type="entry name" value="Mur_ligase_C"/>
</dbReference>
<dbReference type="PANTHER" id="PTHR43024:SF1">
    <property type="entry name" value="UDP-N-ACETYLMURAMOYL-TRIPEPTIDE--D-ALANYL-D-ALANINE LIGASE"/>
    <property type="match status" value="1"/>
</dbReference>
<dbReference type="InterPro" id="IPR036615">
    <property type="entry name" value="Mur_ligase_C_dom_sf"/>
</dbReference>
<dbReference type="Gene3D" id="3.40.1390.10">
    <property type="entry name" value="MurE/MurF, N-terminal domain"/>
    <property type="match status" value="1"/>
</dbReference>
<keyword evidence="3 10" id="KW-0132">Cell division</keyword>
<keyword evidence="1 10" id="KW-0963">Cytoplasm</keyword>
<dbReference type="SUPFAM" id="SSF63418">
    <property type="entry name" value="MurE/MurF N-terminal domain"/>
    <property type="match status" value="1"/>
</dbReference>
<dbReference type="GO" id="GO:0008766">
    <property type="term" value="F:UDP-N-acetylmuramoylalanyl-D-glutamyl-2,6-diaminopimelate-D-alanyl-D-alanine ligase activity"/>
    <property type="evidence" value="ECO:0007669"/>
    <property type="project" value="RHEA"/>
</dbReference>
<dbReference type="PANTHER" id="PTHR43024">
    <property type="entry name" value="UDP-N-ACETYLMURAMOYL-TRIPEPTIDE--D-ALANYL-D-ALANINE LIGASE"/>
    <property type="match status" value="1"/>
</dbReference>
<dbReference type="KEGG" id="elux:BTN50_0442"/>
<feature type="binding site" evidence="10">
    <location>
        <begin position="112"/>
        <end position="118"/>
    </location>
    <ligand>
        <name>ATP</name>
        <dbReference type="ChEBI" id="CHEBI:30616"/>
    </ligand>
</feature>
<reference evidence="16" key="1">
    <citation type="submission" date="2017-04" db="EMBL/GenBank/DDBJ databases">
        <title>Genome evolution of the luminous symbionts of deep sea anglerfish.</title>
        <authorList>
            <person name="Hendry T.A."/>
        </authorList>
    </citation>
    <scope>NUCLEOTIDE SEQUENCE [LARGE SCALE GENOMIC DNA]</scope>
</reference>
<dbReference type="SUPFAM" id="SSF53623">
    <property type="entry name" value="MurD-like peptide ligases, catalytic domain"/>
    <property type="match status" value="1"/>
</dbReference>
<evidence type="ECO:0000256" key="5">
    <source>
        <dbReference type="ARBA" id="ARBA00022840"/>
    </source>
</evidence>
<evidence type="ECO:0000256" key="11">
    <source>
        <dbReference type="RuleBase" id="RU004136"/>
    </source>
</evidence>
<feature type="domain" description="Mur ligase N-terminal catalytic" evidence="12">
    <location>
        <begin position="29"/>
        <end position="86"/>
    </location>
</feature>
<dbReference type="InterPro" id="IPR035911">
    <property type="entry name" value="MurE/MurF_N"/>
</dbReference>
<evidence type="ECO:0000256" key="9">
    <source>
        <dbReference type="ARBA" id="ARBA00023316"/>
    </source>
</evidence>
<dbReference type="NCBIfam" id="TIGR01143">
    <property type="entry name" value="murF"/>
    <property type="match status" value="1"/>
</dbReference>
<protein>
    <recommendedName>
        <fullName evidence="10 11">UDP-N-acetylmuramoyl-tripeptide--D-alanyl-D-alanine ligase</fullName>
        <ecNumber evidence="10 11">6.3.2.10</ecNumber>
    </recommendedName>
    <alternativeName>
        <fullName evidence="10">D-alanyl-D-alanine-adding enzyme</fullName>
    </alternativeName>
</protein>
<dbReference type="GO" id="GO:0005524">
    <property type="term" value="F:ATP binding"/>
    <property type="evidence" value="ECO:0007669"/>
    <property type="project" value="UniProtKB-UniRule"/>
</dbReference>
<evidence type="ECO:0000256" key="2">
    <source>
        <dbReference type="ARBA" id="ARBA00022598"/>
    </source>
</evidence>
<comment type="similarity">
    <text evidence="10">Belongs to the MurCDEF family. MurF subfamily.</text>
</comment>
<dbReference type="InterPro" id="IPR005863">
    <property type="entry name" value="UDP-N-AcMur_synth"/>
</dbReference>
<keyword evidence="2 10" id="KW-0436">Ligase</keyword>
<dbReference type="GO" id="GO:0005737">
    <property type="term" value="C:cytoplasm"/>
    <property type="evidence" value="ECO:0007669"/>
    <property type="project" value="UniProtKB-SubCell"/>
</dbReference>
<evidence type="ECO:0000256" key="7">
    <source>
        <dbReference type="ARBA" id="ARBA00022984"/>
    </source>
</evidence>
<dbReference type="EMBL" id="CP020660">
    <property type="protein sequence ID" value="ATF08972.1"/>
    <property type="molecule type" value="Genomic_DNA"/>
</dbReference>
<feature type="domain" description="Mur ligase C-terminal" evidence="13">
    <location>
        <begin position="332"/>
        <end position="440"/>
    </location>
</feature>
<keyword evidence="6 10" id="KW-0133">Cell shape</keyword>
<evidence type="ECO:0000256" key="4">
    <source>
        <dbReference type="ARBA" id="ARBA00022741"/>
    </source>
</evidence>
<comment type="subcellular location">
    <subcellularLocation>
        <location evidence="10 11">Cytoplasm</location>
    </subcellularLocation>
</comment>